<name>A0ACB9NV29_9MYRT</name>
<accession>A0ACB9NV29</accession>
<proteinExistence type="predicted"/>
<reference evidence="2" key="1">
    <citation type="journal article" date="2023" name="Front. Plant Sci.">
        <title>Chromosomal-level genome assembly of Melastoma candidum provides insights into trichome evolution.</title>
        <authorList>
            <person name="Zhong Y."/>
            <person name="Wu W."/>
            <person name="Sun C."/>
            <person name="Zou P."/>
            <person name="Liu Y."/>
            <person name="Dai S."/>
            <person name="Zhou R."/>
        </authorList>
    </citation>
    <scope>NUCLEOTIDE SEQUENCE [LARGE SCALE GENOMIC DNA]</scope>
</reference>
<dbReference type="Proteomes" id="UP001057402">
    <property type="component" value="Chromosome 7"/>
</dbReference>
<evidence type="ECO:0000313" key="1">
    <source>
        <dbReference type="EMBL" id="KAI4340482.1"/>
    </source>
</evidence>
<protein>
    <submittedName>
        <fullName evidence="1">Uncharacterized protein</fullName>
    </submittedName>
</protein>
<sequence>MRKGEAKECRGGSTEQESSSGHWQSCSRPSRSRQTEDSNFSSRYTELWSSALRQSSSSREDKEQDDAAITISSSEDARSKVTGERLIGKKTFTLVMTARNKAAASGIADEHQNLVEYIDKDDVNNELAVVEYIDDIYKFYKLTEDDGRVKDDYMGSQPEINTKMRMVLLDWLVEVHRKFELMPETLYLTINIVDRYLAVNCVRKMELQLVGISAMLIASKYEGIWAPEVNDFVYISDNAYVREQVLVMQKSILEELEWYLTVPTLYVFLNRYVKASTPPDIEVDRMVSFLAELGMTHYQTIISYCPSMIAASAVYAARCTLNKRPFWTETLKHFTDYFTDEVMDCAKLLISFHPSAQEGKLKAVYHKYLCPDRGAVALLPPARTLVETDL</sequence>
<dbReference type="EMBL" id="CM042886">
    <property type="protein sequence ID" value="KAI4340482.1"/>
    <property type="molecule type" value="Genomic_DNA"/>
</dbReference>
<gene>
    <name evidence="1" type="ORF">MLD38_025311</name>
</gene>
<organism evidence="1 2">
    <name type="scientific">Melastoma candidum</name>
    <dbReference type="NCBI Taxonomy" id="119954"/>
    <lineage>
        <taxon>Eukaryota</taxon>
        <taxon>Viridiplantae</taxon>
        <taxon>Streptophyta</taxon>
        <taxon>Embryophyta</taxon>
        <taxon>Tracheophyta</taxon>
        <taxon>Spermatophyta</taxon>
        <taxon>Magnoliopsida</taxon>
        <taxon>eudicotyledons</taxon>
        <taxon>Gunneridae</taxon>
        <taxon>Pentapetalae</taxon>
        <taxon>rosids</taxon>
        <taxon>malvids</taxon>
        <taxon>Myrtales</taxon>
        <taxon>Melastomataceae</taxon>
        <taxon>Melastomatoideae</taxon>
        <taxon>Melastomateae</taxon>
        <taxon>Melastoma</taxon>
    </lineage>
</organism>
<evidence type="ECO:0000313" key="2">
    <source>
        <dbReference type="Proteomes" id="UP001057402"/>
    </source>
</evidence>
<comment type="caution">
    <text evidence="1">The sequence shown here is derived from an EMBL/GenBank/DDBJ whole genome shotgun (WGS) entry which is preliminary data.</text>
</comment>
<keyword evidence="2" id="KW-1185">Reference proteome</keyword>